<dbReference type="EMBL" id="VTUX01000003">
    <property type="protein sequence ID" value="KAA1192908.1"/>
    <property type="molecule type" value="Genomic_DNA"/>
</dbReference>
<dbReference type="Proteomes" id="UP000323708">
    <property type="component" value="Unassembled WGS sequence"/>
</dbReference>
<dbReference type="PANTHER" id="PTHR36573:SF1">
    <property type="entry name" value="INTERMEMBRANE PHOSPHOLIPID TRANSPORT SYSTEM BINDING PROTEIN MLAC"/>
    <property type="match status" value="1"/>
</dbReference>
<dbReference type="AlphaFoldDB" id="A0A5B0X2Q5"/>
<protein>
    <submittedName>
        <fullName evidence="1">ABC transporter substrate-binding protein</fullName>
    </submittedName>
</protein>
<sequence>MRIIQGTASVNSRNEWFREAGVGYGRWVGWITGLFFVALAASADDTPAGDSTAHGVVHSATTSVMQVVAEAQAYVDDDPERYYQAIQDVLDPVVDFRGFARGVMGPYATSERYRSLDEAGRAQLREQLDRFTEVMRDGMVRTYGKGLLAFGGSRIELSDPGAEDKDASRVSVEQLIYSENSEPYVVMYQMGRGRDGEWKLRNMIIESVNLGEIYRSQFESAARKENGDLNAVIENWSAIEVEG</sequence>
<keyword evidence="2" id="KW-1185">Reference proteome</keyword>
<dbReference type="InterPro" id="IPR042245">
    <property type="entry name" value="Tgt2/MlaC_sf"/>
</dbReference>
<organism evidence="1 2">
    <name type="scientific">Pseudohalioglobus sediminis</name>
    <dbReference type="NCBI Taxonomy" id="2606449"/>
    <lineage>
        <taxon>Bacteria</taxon>
        <taxon>Pseudomonadati</taxon>
        <taxon>Pseudomonadota</taxon>
        <taxon>Gammaproteobacteria</taxon>
        <taxon>Cellvibrionales</taxon>
        <taxon>Halieaceae</taxon>
        <taxon>Pseudohalioglobus</taxon>
    </lineage>
</organism>
<evidence type="ECO:0000313" key="1">
    <source>
        <dbReference type="EMBL" id="KAA1192908.1"/>
    </source>
</evidence>
<dbReference type="PANTHER" id="PTHR36573">
    <property type="entry name" value="INTERMEMBRANE PHOSPHOLIPID TRANSPORT SYSTEM BINDING PROTEIN MLAC"/>
    <property type="match status" value="1"/>
</dbReference>
<reference evidence="1 2" key="1">
    <citation type="submission" date="2019-09" db="EMBL/GenBank/DDBJ databases">
        <authorList>
            <person name="Chen X.-Y."/>
        </authorList>
    </citation>
    <scope>NUCLEOTIDE SEQUENCE [LARGE SCALE GENOMIC DNA]</scope>
    <source>
        <strain evidence="1 2">NY5</strain>
    </source>
</reference>
<dbReference type="Gene3D" id="3.10.450.710">
    <property type="entry name" value="Tgt2/MlaC"/>
    <property type="match status" value="1"/>
</dbReference>
<gene>
    <name evidence="1" type="ORF">F0M18_08990</name>
</gene>
<evidence type="ECO:0000313" key="2">
    <source>
        <dbReference type="Proteomes" id="UP000323708"/>
    </source>
</evidence>
<name>A0A5B0X2Q5_9GAMM</name>
<dbReference type="InterPro" id="IPR008869">
    <property type="entry name" value="MlaC/ttg2D"/>
</dbReference>
<proteinExistence type="predicted"/>
<dbReference type="Pfam" id="PF05494">
    <property type="entry name" value="MlaC"/>
    <property type="match status" value="1"/>
</dbReference>
<accession>A0A5B0X2Q5</accession>
<comment type="caution">
    <text evidence="1">The sequence shown here is derived from an EMBL/GenBank/DDBJ whole genome shotgun (WGS) entry which is preliminary data.</text>
</comment>